<proteinExistence type="predicted"/>
<feature type="domain" description="SGNH hydrolase-type esterase" evidence="1">
    <location>
        <begin position="11"/>
        <end position="189"/>
    </location>
</feature>
<dbReference type="RefSeq" id="WP_345269381.1">
    <property type="nucleotide sequence ID" value="NZ_BAABHB010000008.1"/>
</dbReference>
<gene>
    <name evidence="2" type="ORF">GCM10023187_36870</name>
</gene>
<protein>
    <submittedName>
        <fullName evidence="2">SGNH/GDSL hydrolase family protein</fullName>
    </submittedName>
</protein>
<accession>A0ABP8KPS5</accession>
<dbReference type="SUPFAM" id="SSF52266">
    <property type="entry name" value="SGNH hydrolase"/>
    <property type="match status" value="1"/>
</dbReference>
<evidence type="ECO:0000259" key="1">
    <source>
        <dbReference type="Pfam" id="PF13472"/>
    </source>
</evidence>
<dbReference type="InterPro" id="IPR051532">
    <property type="entry name" value="Ester_Hydrolysis_Enzymes"/>
</dbReference>
<organism evidence="2 3">
    <name type="scientific">Nibrella viscosa</name>
    <dbReference type="NCBI Taxonomy" id="1084524"/>
    <lineage>
        <taxon>Bacteria</taxon>
        <taxon>Pseudomonadati</taxon>
        <taxon>Bacteroidota</taxon>
        <taxon>Cytophagia</taxon>
        <taxon>Cytophagales</taxon>
        <taxon>Spirosomataceae</taxon>
        <taxon>Nibrella</taxon>
    </lineage>
</organism>
<reference evidence="3" key="1">
    <citation type="journal article" date="2019" name="Int. J. Syst. Evol. Microbiol.">
        <title>The Global Catalogue of Microorganisms (GCM) 10K type strain sequencing project: providing services to taxonomists for standard genome sequencing and annotation.</title>
        <authorList>
            <consortium name="The Broad Institute Genomics Platform"/>
            <consortium name="The Broad Institute Genome Sequencing Center for Infectious Disease"/>
            <person name="Wu L."/>
            <person name="Ma J."/>
        </authorList>
    </citation>
    <scope>NUCLEOTIDE SEQUENCE [LARGE SCALE GENOMIC DNA]</scope>
    <source>
        <strain evidence="3">JCM 17925</strain>
    </source>
</reference>
<sequence length="204" mass="22602">MTLHAKTFLSLGDSYTIGESVPETDRWSIQLAELLRKEGVDIANPDIIARTGWTTDELQAAIRASNNQKTYSLVSLLIGVNNQYRGQTPEKYRTEFRELLQTAIRFAGGNADRVFILSIPDWGVSPFAQGRDRQKIAAEINAFNAVAREEAATLNTAYIDITPTSRKAAGDASQFAADGLHFSGRQYRLWAEEALPVVKKLLAK</sequence>
<evidence type="ECO:0000313" key="3">
    <source>
        <dbReference type="Proteomes" id="UP001500936"/>
    </source>
</evidence>
<dbReference type="InterPro" id="IPR013830">
    <property type="entry name" value="SGNH_hydro"/>
</dbReference>
<dbReference type="EMBL" id="BAABHB010000008">
    <property type="protein sequence ID" value="GAA4411276.1"/>
    <property type="molecule type" value="Genomic_DNA"/>
</dbReference>
<dbReference type="Proteomes" id="UP001500936">
    <property type="component" value="Unassembled WGS sequence"/>
</dbReference>
<dbReference type="InterPro" id="IPR036514">
    <property type="entry name" value="SGNH_hydro_sf"/>
</dbReference>
<dbReference type="PANTHER" id="PTHR30383">
    <property type="entry name" value="THIOESTERASE 1/PROTEASE 1/LYSOPHOSPHOLIPASE L1"/>
    <property type="match status" value="1"/>
</dbReference>
<evidence type="ECO:0000313" key="2">
    <source>
        <dbReference type="EMBL" id="GAA4411276.1"/>
    </source>
</evidence>
<keyword evidence="3" id="KW-1185">Reference proteome</keyword>
<dbReference type="Gene3D" id="3.40.50.1110">
    <property type="entry name" value="SGNH hydrolase"/>
    <property type="match status" value="1"/>
</dbReference>
<keyword evidence="2" id="KW-0378">Hydrolase</keyword>
<comment type="caution">
    <text evidence="2">The sequence shown here is derived from an EMBL/GenBank/DDBJ whole genome shotgun (WGS) entry which is preliminary data.</text>
</comment>
<dbReference type="PANTHER" id="PTHR30383:SF5">
    <property type="entry name" value="SGNH HYDROLASE-TYPE ESTERASE DOMAIN-CONTAINING PROTEIN"/>
    <property type="match status" value="1"/>
</dbReference>
<dbReference type="GO" id="GO:0016787">
    <property type="term" value="F:hydrolase activity"/>
    <property type="evidence" value="ECO:0007669"/>
    <property type="project" value="UniProtKB-KW"/>
</dbReference>
<dbReference type="Pfam" id="PF13472">
    <property type="entry name" value="Lipase_GDSL_2"/>
    <property type="match status" value="1"/>
</dbReference>
<name>A0ABP8KPS5_9BACT</name>
<dbReference type="CDD" id="cd01832">
    <property type="entry name" value="SGNH_hydrolase_like_1"/>
    <property type="match status" value="1"/>
</dbReference>